<dbReference type="EMBL" id="JANRMS010000965">
    <property type="protein sequence ID" value="KAJ3532390.1"/>
    <property type="molecule type" value="Genomic_DNA"/>
</dbReference>
<reference evidence="1" key="1">
    <citation type="submission" date="2022-08" db="EMBL/GenBank/DDBJ databases">
        <title>Genome Sequence of Fusarium decemcellulare.</title>
        <authorList>
            <person name="Buettner E."/>
        </authorList>
    </citation>
    <scope>NUCLEOTIDE SEQUENCE</scope>
    <source>
        <strain evidence="1">Babe19</strain>
    </source>
</reference>
<name>A0ACC1S5D0_9HYPO</name>
<proteinExistence type="predicted"/>
<accession>A0ACC1S5D0</accession>
<evidence type="ECO:0000313" key="2">
    <source>
        <dbReference type="Proteomes" id="UP001148629"/>
    </source>
</evidence>
<evidence type="ECO:0000313" key="1">
    <source>
        <dbReference type="EMBL" id="KAJ3532390.1"/>
    </source>
</evidence>
<dbReference type="Proteomes" id="UP001148629">
    <property type="component" value="Unassembled WGS sequence"/>
</dbReference>
<comment type="caution">
    <text evidence="1">The sequence shown here is derived from an EMBL/GenBank/DDBJ whole genome shotgun (WGS) entry which is preliminary data.</text>
</comment>
<protein>
    <submittedName>
        <fullName evidence="1">Uncharacterized protein</fullName>
    </submittedName>
</protein>
<keyword evidence="2" id="KW-1185">Reference proteome</keyword>
<sequence>MTTKSVLITGCSTGGLGFALAEEFHHAGFHVFATARDVSKVGPLRDRPSVDILPLDVTSPDSISSCIAQVRKKTGGKLDILVNNAGGAIFGPLVHADINEATALYDVNVWGVLRVTQAFAPLLKNGHGAILNISSMAGAVPLAWQGDSKAALTFLSETLRLELEPLGIRVVTAMVGAINTQIYAESDVDLPVDSWYKPIEDIIRKQAQGVMQLPNNEKVEVTARSIVRDTLKGRRGKIWRGGEAGQVDETETLTIVSGDSVDSVHAQEKKSRCQSFESLEERLANIETHIASLTSRLSCKDAVTSTSVAAGLDYGSPSNYNTGMMLDQGSRDALGELDGETIHHDTHSMRVLCEKYRDNLEETLPSLDLEIRSSTVYQLLQRLRLNAAIDSPPRHTAENASIGLPLRHDLDYSMAELFSDGNYATDIFLRPMFQTQVDRLYSEAPGVSDEPWIVCFNAAVALYGKIKLTASTAASSASNIFLILERLSIGVTPFAGLRLVNVQALAMLSVVAELCAPAEMAENLFSQACLYATRLGLHQIQHGPVSYRSDELCERQMVFQSLYIRDKHLAMARGTRVWLPKADGEIHGSKIGGCRYEARMELAKIQDEIYHQTQRLAHQGIITMPTTQVTPRLVRELDYWAMRYGINKQTVRSLDSACLLLSYFATHHYISLGADLPFPQQSFHNTDMACIVFLEAMAAQLGIRNIIDKNRWAYLRGNEIVTDVQLNVQKDTGGIGFIPCLLESMPLSAIFTIAARATAPEGLLYNSTPDQDYRKLMLEALRRQFSGARIDTPWDTLGQRVSRVIDALLEIIHQAHHASNIKRQDLILSCFTDSFEGIGQNQAVHPMPDQDLLATDATILSYGMPYPALQIDQTGSIRNKELSLLGFDL</sequence>
<gene>
    <name evidence="1" type="ORF">NM208_g8461</name>
</gene>
<organism evidence="1 2">
    <name type="scientific">Fusarium decemcellulare</name>
    <dbReference type="NCBI Taxonomy" id="57161"/>
    <lineage>
        <taxon>Eukaryota</taxon>
        <taxon>Fungi</taxon>
        <taxon>Dikarya</taxon>
        <taxon>Ascomycota</taxon>
        <taxon>Pezizomycotina</taxon>
        <taxon>Sordariomycetes</taxon>
        <taxon>Hypocreomycetidae</taxon>
        <taxon>Hypocreales</taxon>
        <taxon>Nectriaceae</taxon>
        <taxon>Fusarium</taxon>
        <taxon>Fusarium decemcellulare species complex</taxon>
    </lineage>
</organism>